<dbReference type="AlphaFoldDB" id="A0A9D2DJ07"/>
<name>A0A9D2DJ07_9ACTN</name>
<comment type="caution">
    <text evidence="1">The sequence shown here is derived from an EMBL/GenBank/DDBJ whole genome shotgun (WGS) entry which is preliminary data.</text>
</comment>
<dbReference type="InterPro" id="IPR036390">
    <property type="entry name" value="WH_DNA-bd_sf"/>
</dbReference>
<reference evidence="1" key="1">
    <citation type="journal article" date="2021" name="PeerJ">
        <title>Extensive microbial diversity within the chicken gut microbiome revealed by metagenomics and culture.</title>
        <authorList>
            <person name="Gilroy R."/>
            <person name="Ravi A."/>
            <person name="Getino M."/>
            <person name="Pursley I."/>
            <person name="Horton D.L."/>
            <person name="Alikhan N.F."/>
            <person name="Baker D."/>
            <person name="Gharbi K."/>
            <person name="Hall N."/>
            <person name="Watson M."/>
            <person name="Adriaenssens E.M."/>
            <person name="Foster-Nyarko E."/>
            <person name="Jarju S."/>
            <person name="Secka A."/>
            <person name="Antonio M."/>
            <person name="Oren A."/>
            <person name="Chaudhuri R.R."/>
            <person name="La Ragione R."/>
            <person name="Hildebrand F."/>
            <person name="Pallen M.J."/>
        </authorList>
    </citation>
    <scope>NUCLEOTIDE SEQUENCE</scope>
    <source>
        <strain evidence="1">ChiHecolR3B27-1887</strain>
    </source>
</reference>
<evidence type="ECO:0008006" key="3">
    <source>
        <dbReference type="Google" id="ProtNLM"/>
    </source>
</evidence>
<evidence type="ECO:0000313" key="1">
    <source>
        <dbReference type="EMBL" id="HIZ17947.1"/>
    </source>
</evidence>
<sequence>MGSNVARRRLTPTERAIVLLVAELGGEPCSKARMAERLGRNEKTVDRLLSGLRRDGVISAEPAFAPSGGQLANSYRVADVDALAECVHRATG</sequence>
<dbReference type="Proteomes" id="UP000824029">
    <property type="component" value="Unassembled WGS sequence"/>
</dbReference>
<dbReference type="InterPro" id="IPR036388">
    <property type="entry name" value="WH-like_DNA-bd_sf"/>
</dbReference>
<evidence type="ECO:0000313" key="2">
    <source>
        <dbReference type="Proteomes" id="UP000824029"/>
    </source>
</evidence>
<dbReference type="SUPFAM" id="SSF46785">
    <property type="entry name" value="Winged helix' DNA-binding domain"/>
    <property type="match status" value="1"/>
</dbReference>
<protein>
    <recommendedName>
        <fullName evidence="3">MarR family protein</fullName>
    </recommendedName>
</protein>
<organism evidence="1 2">
    <name type="scientific">Candidatus Olsenella stercoravium</name>
    <dbReference type="NCBI Taxonomy" id="2838713"/>
    <lineage>
        <taxon>Bacteria</taxon>
        <taxon>Bacillati</taxon>
        <taxon>Actinomycetota</taxon>
        <taxon>Coriobacteriia</taxon>
        <taxon>Coriobacteriales</taxon>
        <taxon>Atopobiaceae</taxon>
        <taxon>Olsenella</taxon>
    </lineage>
</organism>
<reference evidence="1" key="2">
    <citation type="submission" date="2021-04" db="EMBL/GenBank/DDBJ databases">
        <authorList>
            <person name="Gilroy R."/>
        </authorList>
    </citation>
    <scope>NUCLEOTIDE SEQUENCE</scope>
    <source>
        <strain evidence="1">ChiHecolR3B27-1887</strain>
    </source>
</reference>
<dbReference type="Gene3D" id="1.10.10.10">
    <property type="entry name" value="Winged helix-like DNA-binding domain superfamily/Winged helix DNA-binding domain"/>
    <property type="match status" value="1"/>
</dbReference>
<dbReference type="EMBL" id="DXBZ01000045">
    <property type="protein sequence ID" value="HIZ17947.1"/>
    <property type="molecule type" value="Genomic_DNA"/>
</dbReference>
<accession>A0A9D2DJ07</accession>
<proteinExistence type="predicted"/>
<gene>
    <name evidence="1" type="ORF">IAA22_02385</name>
</gene>